<name>A0A0A9ADD2_ARUDO</name>
<organism evidence="1">
    <name type="scientific">Arundo donax</name>
    <name type="common">Giant reed</name>
    <name type="synonym">Donax arundinaceus</name>
    <dbReference type="NCBI Taxonomy" id="35708"/>
    <lineage>
        <taxon>Eukaryota</taxon>
        <taxon>Viridiplantae</taxon>
        <taxon>Streptophyta</taxon>
        <taxon>Embryophyta</taxon>
        <taxon>Tracheophyta</taxon>
        <taxon>Spermatophyta</taxon>
        <taxon>Magnoliopsida</taxon>
        <taxon>Liliopsida</taxon>
        <taxon>Poales</taxon>
        <taxon>Poaceae</taxon>
        <taxon>PACMAD clade</taxon>
        <taxon>Arundinoideae</taxon>
        <taxon>Arundineae</taxon>
        <taxon>Arundo</taxon>
    </lineage>
</organism>
<reference evidence="1" key="1">
    <citation type="submission" date="2014-09" db="EMBL/GenBank/DDBJ databases">
        <authorList>
            <person name="Magalhaes I.L.F."/>
            <person name="Oliveira U."/>
            <person name="Santos F.R."/>
            <person name="Vidigal T.H.D.A."/>
            <person name="Brescovit A.D."/>
            <person name="Santos A.J."/>
        </authorList>
    </citation>
    <scope>NUCLEOTIDE SEQUENCE</scope>
    <source>
        <tissue evidence="1">Shoot tissue taken approximately 20 cm above the soil surface</tissue>
    </source>
</reference>
<sequence>MIFRLTCFVSLFID</sequence>
<accession>A0A0A9ADD2</accession>
<dbReference type="EMBL" id="GBRH01248804">
    <property type="protein sequence ID" value="JAD49091.1"/>
    <property type="molecule type" value="Transcribed_RNA"/>
</dbReference>
<proteinExistence type="predicted"/>
<reference evidence="1" key="2">
    <citation type="journal article" date="2015" name="Data Brief">
        <title>Shoot transcriptome of the giant reed, Arundo donax.</title>
        <authorList>
            <person name="Barrero R.A."/>
            <person name="Guerrero F.D."/>
            <person name="Moolhuijzen P."/>
            <person name="Goolsby J.A."/>
            <person name="Tidwell J."/>
            <person name="Bellgard S.E."/>
            <person name="Bellgard M.I."/>
        </authorList>
    </citation>
    <scope>NUCLEOTIDE SEQUENCE</scope>
    <source>
        <tissue evidence="1">Shoot tissue taken approximately 20 cm above the soil surface</tissue>
    </source>
</reference>
<protein>
    <submittedName>
        <fullName evidence="1">Uncharacterized protein</fullName>
    </submittedName>
</protein>
<evidence type="ECO:0000313" key="1">
    <source>
        <dbReference type="EMBL" id="JAD49091.1"/>
    </source>
</evidence>